<dbReference type="CDD" id="cd01131">
    <property type="entry name" value="PilT"/>
    <property type="match status" value="1"/>
</dbReference>
<dbReference type="PROSITE" id="PS00662">
    <property type="entry name" value="T2SP_E"/>
    <property type="match status" value="1"/>
</dbReference>
<proteinExistence type="inferred from homology"/>
<organism evidence="3 4">
    <name type="scientific">candidate division WOR-1 bacterium RIFOXYC2_FULL_41_25</name>
    <dbReference type="NCBI Taxonomy" id="1802586"/>
    <lineage>
        <taxon>Bacteria</taxon>
        <taxon>Bacillati</taxon>
        <taxon>Saganbacteria</taxon>
    </lineage>
</organism>
<name>A0A1F4TNM9_UNCSA</name>
<accession>A0A1F4TNM9</accession>
<evidence type="ECO:0000313" key="4">
    <source>
        <dbReference type="Proteomes" id="UP000177309"/>
    </source>
</evidence>
<sequence>MNINELLSKLTVSKASDLILVDGNPPYLRIANSLIQQGSNPLSTRNVEDLITPLLSKELMDEFKKTKELDFAYEDQGSRYRINLHFQMGNMAATIRRIPKEIPTLEQLSLPTIVKTLTTLERGLVLVTGPTGCGKSTTQAAMINEINSTRQAHIITIEDPIEFVHQAKLSVIEQREVGLDTVSFNEALKRVLRQIPDIILIGEMRDLESIQMAITAAETGHLVIATLHTQDSSQSIDRMIDVFPPHQQTQIRTMLSLTIQGIISQQLIPRKDSNGLVLAMEVMVANPAIRNIIRKGGTQDLYSMIELGSQIGMQTMDSSLKKLVNEGKIDKNEALARTLHREQMEKSLSGSA</sequence>
<reference evidence="3 4" key="1">
    <citation type="journal article" date="2016" name="Nat. Commun.">
        <title>Thousands of microbial genomes shed light on interconnected biogeochemical processes in an aquifer system.</title>
        <authorList>
            <person name="Anantharaman K."/>
            <person name="Brown C.T."/>
            <person name="Hug L.A."/>
            <person name="Sharon I."/>
            <person name="Castelle C.J."/>
            <person name="Probst A.J."/>
            <person name="Thomas B.C."/>
            <person name="Singh A."/>
            <person name="Wilkins M.J."/>
            <person name="Karaoz U."/>
            <person name="Brodie E.L."/>
            <person name="Williams K.H."/>
            <person name="Hubbard S.S."/>
            <person name="Banfield J.F."/>
        </authorList>
    </citation>
    <scope>NUCLEOTIDE SEQUENCE [LARGE SCALE GENOMIC DNA]</scope>
</reference>
<dbReference type="NCBIfam" id="TIGR01420">
    <property type="entry name" value="pilT_fam"/>
    <property type="match status" value="1"/>
</dbReference>
<dbReference type="InterPro" id="IPR050921">
    <property type="entry name" value="T4SS_GSP_E_ATPase"/>
</dbReference>
<dbReference type="Pfam" id="PF00437">
    <property type="entry name" value="T2SSE"/>
    <property type="match status" value="1"/>
</dbReference>
<dbReference type="SMART" id="SM00382">
    <property type="entry name" value="AAA"/>
    <property type="match status" value="1"/>
</dbReference>
<dbReference type="GO" id="GO:0005524">
    <property type="term" value="F:ATP binding"/>
    <property type="evidence" value="ECO:0007669"/>
    <property type="project" value="InterPro"/>
</dbReference>
<dbReference type="SUPFAM" id="SSF52540">
    <property type="entry name" value="P-loop containing nucleoside triphosphate hydrolases"/>
    <property type="match status" value="1"/>
</dbReference>
<evidence type="ECO:0000256" key="1">
    <source>
        <dbReference type="ARBA" id="ARBA00006611"/>
    </source>
</evidence>
<feature type="domain" description="Bacterial type II secretion system protein E" evidence="2">
    <location>
        <begin position="192"/>
        <end position="206"/>
    </location>
</feature>
<dbReference type="InterPro" id="IPR006321">
    <property type="entry name" value="PilT/PilU"/>
</dbReference>
<dbReference type="InterPro" id="IPR027417">
    <property type="entry name" value="P-loop_NTPase"/>
</dbReference>
<evidence type="ECO:0000259" key="2">
    <source>
        <dbReference type="PROSITE" id="PS00662"/>
    </source>
</evidence>
<evidence type="ECO:0000313" key="3">
    <source>
        <dbReference type="EMBL" id="OGC33673.1"/>
    </source>
</evidence>
<dbReference type="Gene3D" id="3.30.450.90">
    <property type="match status" value="1"/>
</dbReference>
<protein>
    <submittedName>
        <fullName evidence="3">Type IV pili twitching motility protein PilT</fullName>
    </submittedName>
</protein>
<dbReference type="EMBL" id="MEUI01000030">
    <property type="protein sequence ID" value="OGC33673.1"/>
    <property type="molecule type" value="Genomic_DNA"/>
</dbReference>
<dbReference type="PANTHER" id="PTHR30486">
    <property type="entry name" value="TWITCHING MOTILITY PROTEIN PILT"/>
    <property type="match status" value="1"/>
</dbReference>
<dbReference type="GO" id="GO:0016887">
    <property type="term" value="F:ATP hydrolysis activity"/>
    <property type="evidence" value="ECO:0007669"/>
    <property type="project" value="InterPro"/>
</dbReference>
<dbReference type="InterPro" id="IPR003593">
    <property type="entry name" value="AAA+_ATPase"/>
</dbReference>
<dbReference type="InterPro" id="IPR001482">
    <property type="entry name" value="T2SS/T4SS_dom"/>
</dbReference>
<dbReference type="PANTHER" id="PTHR30486:SF16">
    <property type="entry name" value="TWITCHING MOTILITY PROTEIN PILT"/>
    <property type="match status" value="1"/>
</dbReference>
<dbReference type="Proteomes" id="UP000177309">
    <property type="component" value="Unassembled WGS sequence"/>
</dbReference>
<gene>
    <name evidence="3" type="ORF">A2462_02405</name>
</gene>
<dbReference type="Gene3D" id="3.40.50.300">
    <property type="entry name" value="P-loop containing nucleotide triphosphate hydrolases"/>
    <property type="match status" value="1"/>
</dbReference>
<comment type="similarity">
    <text evidence="1">Belongs to the GSP E family.</text>
</comment>
<comment type="caution">
    <text evidence="3">The sequence shown here is derived from an EMBL/GenBank/DDBJ whole genome shotgun (WGS) entry which is preliminary data.</text>
</comment>
<dbReference type="AlphaFoldDB" id="A0A1F4TNM9"/>